<keyword evidence="6 11" id="KW-0418">Kinase</keyword>
<dbReference type="RefSeq" id="WP_094184852.1">
    <property type="nucleotide sequence ID" value="NZ_BAVR01000126.1"/>
</dbReference>
<evidence type="ECO:0000256" key="2">
    <source>
        <dbReference type="ARBA" id="ARBA00004370"/>
    </source>
</evidence>
<dbReference type="GO" id="GO:0005524">
    <property type="term" value="F:ATP binding"/>
    <property type="evidence" value="ECO:0007669"/>
    <property type="project" value="UniProtKB-KW"/>
</dbReference>
<keyword evidence="4" id="KW-0808">Transferase</keyword>
<evidence type="ECO:0000313" key="11">
    <source>
        <dbReference type="EMBL" id="GAE90990.1"/>
    </source>
</evidence>
<accession>W4VC66</accession>
<feature type="transmembrane region" description="Helical" evidence="9">
    <location>
        <begin position="191"/>
        <end position="210"/>
    </location>
</feature>
<evidence type="ECO:0000313" key="12">
    <source>
        <dbReference type="Proteomes" id="UP000019109"/>
    </source>
</evidence>
<keyword evidence="8" id="KW-0902">Two-component regulatory system</keyword>
<evidence type="ECO:0000256" key="3">
    <source>
        <dbReference type="ARBA" id="ARBA00012438"/>
    </source>
</evidence>
<feature type="transmembrane region" description="Helical" evidence="9">
    <location>
        <begin position="161"/>
        <end position="185"/>
    </location>
</feature>
<keyword evidence="7" id="KW-0067">ATP-binding</keyword>
<gene>
    <name evidence="11" type="ORF">JCM21531_4658</name>
</gene>
<dbReference type="InterPro" id="IPR005467">
    <property type="entry name" value="His_kinase_dom"/>
</dbReference>
<sequence length="448" mass="51337">MDNWHNNAKEPEKRCRYMVLGSVFAVGLGSPDTFKRYMMDYYRLNFSTSTYNKICLLHSIISTIPQYLTPPVFVISVIEYSGVLLQKFKTVKTIIYTIVSFPWLTLFFIFPPSSFSYYYENSKVFWYTITYLGLVYMIIYILVLVVSLYRSENPQEKKQKFLMCLFSIPSTTAAYIVCYVNKNIFKSMHGITLWTAVVLFFLSVFFFLVIKYNFMGVKIAVESYDYSLKKISEGTEILIHALNREMAKVKTSALLISEYCELPDDAQKNIDIMNSSINHICEIIHKVNNSLQTFHLDKSLYPLSELVVEAVNSIENSAKQSNIEIVFNQEDDAVVLCDKTLIVEVLQNVLNNSIEAIANNGRIEVSLSKHNSFASVAIKDNGPGIPKKIIPRIFDFYFSTKTHQSNYGLGLYFCKKVMLLHKGDISIKSVEGKGTTVFLNFMTKSQII</sequence>
<name>W4VC66_9FIRM</name>
<organism evidence="11 12">
    <name type="scientific">Acetivibrio straminisolvens JCM 21531</name>
    <dbReference type="NCBI Taxonomy" id="1294263"/>
    <lineage>
        <taxon>Bacteria</taxon>
        <taxon>Bacillati</taxon>
        <taxon>Bacillota</taxon>
        <taxon>Clostridia</taxon>
        <taxon>Eubacteriales</taxon>
        <taxon>Oscillospiraceae</taxon>
        <taxon>Acetivibrio</taxon>
    </lineage>
</organism>
<dbReference type="Proteomes" id="UP000019109">
    <property type="component" value="Unassembled WGS sequence"/>
</dbReference>
<evidence type="ECO:0000256" key="5">
    <source>
        <dbReference type="ARBA" id="ARBA00022741"/>
    </source>
</evidence>
<evidence type="ECO:0000256" key="8">
    <source>
        <dbReference type="ARBA" id="ARBA00023012"/>
    </source>
</evidence>
<dbReference type="EC" id="2.7.13.3" evidence="3"/>
<dbReference type="SUPFAM" id="SSF55874">
    <property type="entry name" value="ATPase domain of HSP90 chaperone/DNA topoisomerase II/histidine kinase"/>
    <property type="match status" value="1"/>
</dbReference>
<dbReference type="GO" id="GO:0000156">
    <property type="term" value="F:phosphorelay response regulator activity"/>
    <property type="evidence" value="ECO:0007669"/>
    <property type="project" value="TreeGrafter"/>
</dbReference>
<feature type="transmembrane region" description="Helical" evidence="9">
    <location>
        <begin position="124"/>
        <end position="149"/>
    </location>
</feature>
<keyword evidence="9" id="KW-1133">Transmembrane helix</keyword>
<comment type="caution">
    <text evidence="11">The sequence shown here is derived from an EMBL/GenBank/DDBJ whole genome shotgun (WGS) entry which is preliminary data.</text>
</comment>
<dbReference type="AlphaFoldDB" id="W4VC66"/>
<dbReference type="CDD" id="cd00075">
    <property type="entry name" value="HATPase"/>
    <property type="match status" value="1"/>
</dbReference>
<evidence type="ECO:0000259" key="10">
    <source>
        <dbReference type="PROSITE" id="PS50109"/>
    </source>
</evidence>
<comment type="subcellular location">
    <subcellularLocation>
        <location evidence="2">Membrane</location>
    </subcellularLocation>
</comment>
<proteinExistence type="predicted"/>
<keyword evidence="9" id="KW-0472">Membrane</keyword>
<dbReference type="InterPro" id="IPR003594">
    <property type="entry name" value="HATPase_dom"/>
</dbReference>
<dbReference type="InterPro" id="IPR036890">
    <property type="entry name" value="HATPase_C_sf"/>
</dbReference>
<dbReference type="GO" id="GO:0007234">
    <property type="term" value="P:osmosensory signaling via phosphorelay pathway"/>
    <property type="evidence" value="ECO:0007669"/>
    <property type="project" value="TreeGrafter"/>
</dbReference>
<comment type="catalytic activity">
    <reaction evidence="1">
        <text>ATP + protein L-histidine = ADP + protein N-phospho-L-histidine.</text>
        <dbReference type="EC" id="2.7.13.3"/>
    </reaction>
</comment>
<dbReference type="Gene3D" id="3.30.565.10">
    <property type="entry name" value="Histidine kinase-like ATPase, C-terminal domain"/>
    <property type="match status" value="1"/>
</dbReference>
<dbReference type="GO" id="GO:0004673">
    <property type="term" value="F:protein histidine kinase activity"/>
    <property type="evidence" value="ECO:0007669"/>
    <property type="project" value="UniProtKB-EC"/>
</dbReference>
<protein>
    <recommendedName>
        <fullName evidence="3">histidine kinase</fullName>
        <ecNumber evidence="3">2.7.13.3</ecNumber>
    </recommendedName>
</protein>
<keyword evidence="5" id="KW-0547">Nucleotide-binding</keyword>
<dbReference type="Pfam" id="PF02518">
    <property type="entry name" value="HATPase_c"/>
    <property type="match status" value="1"/>
</dbReference>
<reference evidence="11" key="1">
    <citation type="journal article" date="2014" name="Genome Announc.">
        <title>Draft Genome Sequence of Clostridium straminisolvens Strain JCM 21531T, Isolated from a Cellulose-Degrading Bacterial Community.</title>
        <authorList>
            <person name="Yuki M."/>
            <person name="Oshima K."/>
            <person name="Suda W."/>
            <person name="Sakamoto M."/>
            <person name="Kitamura K."/>
            <person name="Iida T."/>
            <person name="Hattori M."/>
            <person name="Ohkuma M."/>
        </authorList>
    </citation>
    <scope>NUCLEOTIDE SEQUENCE [LARGE SCALE GENOMIC DNA]</scope>
    <source>
        <strain evidence="11">JCM 21531</strain>
    </source>
</reference>
<dbReference type="PROSITE" id="PS50109">
    <property type="entry name" value="HIS_KIN"/>
    <property type="match status" value="1"/>
</dbReference>
<dbReference type="InterPro" id="IPR004358">
    <property type="entry name" value="Sig_transdc_His_kin-like_C"/>
</dbReference>
<keyword evidence="9" id="KW-0812">Transmembrane</keyword>
<dbReference type="OrthoDB" id="9797586at2"/>
<feature type="transmembrane region" description="Helical" evidence="9">
    <location>
        <begin position="94"/>
        <end position="112"/>
    </location>
</feature>
<dbReference type="STRING" id="1294263.JCM21531_4658"/>
<evidence type="ECO:0000256" key="7">
    <source>
        <dbReference type="ARBA" id="ARBA00022840"/>
    </source>
</evidence>
<evidence type="ECO:0000256" key="9">
    <source>
        <dbReference type="SAM" id="Phobius"/>
    </source>
</evidence>
<dbReference type="EMBL" id="BAVR01000126">
    <property type="protein sequence ID" value="GAE90990.1"/>
    <property type="molecule type" value="Genomic_DNA"/>
</dbReference>
<dbReference type="InterPro" id="IPR050351">
    <property type="entry name" value="BphY/WalK/GraS-like"/>
</dbReference>
<dbReference type="SMART" id="SM00387">
    <property type="entry name" value="HATPase_c"/>
    <property type="match status" value="1"/>
</dbReference>
<feature type="domain" description="Histidine kinase" evidence="10">
    <location>
        <begin position="237"/>
        <end position="445"/>
    </location>
</feature>
<evidence type="ECO:0000256" key="4">
    <source>
        <dbReference type="ARBA" id="ARBA00022679"/>
    </source>
</evidence>
<dbReference type="PANTHER" id="PTHR42878">
    <property type="entry name" value="TWO-COMPONENT HISTIDINE KINASE"/>
    <property type="match status" value="1"/>
</dbReference>
<keyword evidence="12" id="KW-1185">Reference proteome</keyword>
<dbReference type="GO" id="GO:0030295">
    <property type="term" value="F:protein kinase activator activity"/>
    <property type="evidence" value="ECO:0007669"/>
    <property type="project" value="TreeGrafter"/>
</dbReference>
<dbReference type="PRINTS" id="PR00344">
    <property type="entry name" value="BCTRLSENSOR"/>
</dbReference>
<evidence type="ECO:0000256" key="6">
    <source>
        <dbReference type="ARBA" id="ARBA00022777"/>
    </source>
</evidence>
<evidence type="ECO:0000256" key="1">
    <source>
        <dbReference type="ARBA" id="ARBA00000085"/>
    </source>
</evidence>
<dbReference type="PANTHER" id="PTHR42878:SF7">
    <property type="entry name" value="SENSOR HISTIDINE KINASE GLRK"/>
    <property type="match status" value="1"/>
</dbReference>